<feature type="chain" id="PRO_5046214085" evidence="5">
    <location>
        <begin position="34"/>
        <end position="141"/>
    </location>
</feature>
<dbReference type="InterPro" id="IPR013106">
    <property type="entry name" value="Ig_V-set"/>
</dbReference>
<evidence type="ECO:0000256" key="4">
    <source>
        <dbReference type="ARBA" id="ARBA00038222"/>
    </source>
</evidence>
<name>A0ABM1KJB4_GEKJA</name>
<sequence>MGQTVNNLRWKRSCRVVLLAATILSSGFLLAQAQEIPIMVEPPHPMEGQDVTLTPGGKPAFILCIWYRGEKAEANRIFVYIPSTSPPVQRNGPAFTGRETGDPGCSLNIGSLMLNDTGDYVVSKSAIGGRETGRVHIGVLG</sequence>
<keyword evidence="1 5" id="KW-0732">Signal</keyword>
<evidence type="ECO:0000313" key="7">
    <source>
        <dbReference type="Proteomes" id="UP000694871"/>
    </source>
</evidence>
<evidence type="ECO:0000256" key="5">
    <source>
        <dbReference type="SAM" id="SignalP"/>
    </source>
</evidence>
<dbReference type="Pfam" id="PF07686">
    <property type="entry name" value="V-set"/>
    <property type="match status" value="1"/>
</dbReference>
<feature type="domain" description="Immunoglobulin V-set" evidence="6">
    <location>
        <begin position="47"/>
        <end position="135"/>
    </location>
</feature>
<evidence type="ECO:0000256" key="1">
    <source>
        <dbReference type="ARBA" id="ARBA00022729"/>
    </source>
</evidence>
<comment type="similarity">
    <text evidence="4">Belongs to the immunoglobulin superfamily. CEA family.</text>
</comment>
<dbReference type="RefSeq" id="XP_015273801.1">
    <property type="nucleotide sequence ID" value="XM_015418315.1"/>
</dbReference>
<proteinExistence type="inferred from homology"/>
<dbReference type="GeneID" id="107116420"/>
<reference evidence="8" key="1">
    <citation type="submission" date="2025-08" db="UniProtKB">
        <authorList>
            <consortium name="RefSeq"/>
        </authorList>
    </citation>
    <scope>IDENTIFICATION</scope>
</reference>
<dbReference type="Gene3D" id="2.60.40.10">
    <property type="entry name" value="Immunoglobulins"/>
    <property type="match status" value="1"/>
</dbReference>
<protein>
    <submittedName>
        <fullName evidence="8">Carcinoembryonic antigen-related cell adhesion molecule 16-like</fullName>
    </submittedName>
</protein>
<evidence type="ECO:0000313" key="8">
    <source>
        <dbReference type="RefSeq" id="XP_015273801.1"/>
    </source>
</evidence>
<evidence type="ECO:0000259" key="6">
    <source>
        <dbReference type="Pfam" id="PF07686"/>
    </source>
</evidence>
<organism evidence="7 8">
    <name type="scientific">Gekko japonicus</name>
    <name type="common">Schlegel's Japanese gecko</name>
    <dbReference type="NCBI Taxonomy" id="146911"/>
    <lineage>
        <taxon>Eukaryota</taxon>
        <taxon>Metazoa</taxon>
        <taxon>Chordata</taxon>
        <taxon>Craniata</taxon>
        <taxon>Vertebrata</taxon>
        <taxon>Euteleostomi</taxon>
        <taxon>Lepidosauria</taxon>
        <taxon>Squamata</taxon>
        <taxon>Bifurcata</taxon>
        <taxon>Gekkota</taxon>
        <taxon>Gekkonidae</taxon>
        <taxon>Gekkoninae</taxon>
        <taxon>Gekko</taxon>
    </lineage>
</organism>
<evidence type="ECO:0000256" key="2">
    <source>
        <dbReference type="ARBA" id="ARBA00023180"/>
    </source>
</evidence>
<evidence type="ECO:0000256" key="3">
    <source>
        <dbReference type="ARBA" id="ARBA00023319"/>
    </source>
</evidence>
<dbReference type="InterPro" id="IPR050831">
    <property type="entry name" value="CEA_cell_adhesion"/>
</dbReference>
<keyword evidence="3" id="KW-0393">Immunoglobulin domain</keyword>
<feature type="signal peptide" evidence="5">
    <location>
        <begin position="1"/>
        <end position="33"/>
    </location>
</feature>
<dbReference type="PANTHER" id="PTHR44427:SF1">
    <property type="entry name" value="CARCINOEMBRYONIC ANTIGEN-RELATED CELL ADHESION MOLECULE 1"/>
    <property type="match status" value="1"/>
</dbReference>
<accession>A0ABM1KJB4</accession>
<dbReference type="PANTHER" id="PTHR44427">
    <property type="entry name" value="CARCINOEMBRYONIC ANTIGEN-RELATED CELL ADHESION MOLECULE 19"/>
    <property type="match status" value="1"/>
</dbReference>
<keyword evidence="2" id="KW-0325">Glycoprotein</keyword>
<gene>
    <name evidence="8" type="primary">LOC107116420</name>
</gene>
<dbReference type="SUPFAM" id="SSF48726">
    <property type="entry name" value="Immunoglobulin"/>
    <property type="match status" value="1"/>
</dbReference>
<keyword evidence="7" id="KW-1185">Reference proteome</keyword>
<dbReference type="Proteomes" id="UP000694871">
    <property type="component" value="Unplaced"/>
</dbReference>
<dbReference type="InterPro" id="IPR036179">
    <property type="entry name" value="Ig-like_dom_sf"/>
</dbReference>
<dbReference type="InterPro" id="IPR013783">
    <property type="entry name" value="Ig-like_fold"/>
</dbReference>